<dbReference type="SUPFAM" id="SSF49899">
    <property type="entry name" value="Concanavalin A-like lectins/glucanases"/>
    <property type="match status" value="1"/>
</dbReference>
<feature type="chain" id="PRO_5045118809" evidence="1">
    <location>
        <begin position="26"/>
        <end position="972"/>
    </location>
</feature>
<evidence type="ECO:0000256" key="1">
    <source>
        <dbReference type="SAM" id="SignalP"/>
    </source>
</evidence>
<dbReference type="Gene3D" id="2.60.120.200">
    <property type="match status" value="1"/>
</dbReference>
<dbReference type="Proteomes" id="UP001374893">
    <property type="component" value="Chromosome"/>
</dbReference>
<proteinExistence type="predicted"/>
<organism evidence="2 3">
    <name type="scientific">Haloferula helveola</name>
    <dbReference type="NCBI Taxonomy" id="490095"/>
    <lineage>
        <taxon>Bacteria</taxon>
        <taxon>Pseudomonadati</taxon>
        <taxon>Verrucomicrobiota</taxon>
        <taxon>Verrucomicrobiia</taxon>
        <taxon>Verrucomicrobiales</taxon>
        <taxon>Verrucomicrobiaceae</taxon>
        <taxon>Haloferula</taxon>
    </lineage>
</organism>
<dbReference type="EMBL" id="AP024702">
    <property type="protein sequence ID" value="BCX46169.1"/>
    <property type="molecule type" value="Genomic_DNA"/>
</dbReference>
<dbReference type="InterPro" id="IPR011050">
    <property type="entry name" value="Pectin_lyase_fold/virulence"/>
</dbReference>
<evidence type="ECO:0000313" key="2">
    <source>
        <dbReference type="EMBL" id="BCX46169.1"/>
    </source>
</evidence>
<keyword evidence="3" id="KW-1185">Reference proteome</keyword>
<reference evidence="2 3" key="1">
    <citation type="submission" date="2021-06" db="EMBL/GenBank/DDBJ databases">
        <title>Complete genome of Haloferula helveola possessing various polysaccharide degrading enzymes.</title>
        <authorList>
            <person name="Takami H."/>
            <person name="Huang C."/>
            <person name="Hamasaki K."/>
        </authorList>
    </citation>
    <scope>NUCLEOTIDE SEQUENCE [LARGE SCALE GENOMIC DNA]</scope>
    <source>
        <strain evidence="2 3">CN-1</strain>
    </source>
</reference>
<gene>
    <name evidence="2" type="ORF">HAHE_00770</name>
</gene>
<dbReference type="SUPFAM" id="SSF51126">
    <property type="entry name" value="Pectin lyase-like"/>
    <property type="match status" value="1"/>
</dbReference>
<evidence type="ECO:0000313" key="3">
    <source>
        <dbReference type="Proteomes" id="UP001374893"/>
    </source>
</evidence>
<sequence>MRNMPTIKTLRHLLPITFVAGNAMATAIVDVDFAHLAPLVGDPDGLDDGDRIEEVSGNGYHGFWGATNSNVPVVTAGSGTGIDTSGDRVGKVFLRDGLGGIPEEWDGPTTSVSPYFSFDGTQSYTFEAVVNWNFTAQAVNGLMGQVGGNEIWIRESGGFLNYAFVSGGANANLFTSTIDISAAKADGEWHVVSVVYDATAGEIRSYLDGVLKHTNTDADIGTLGTMVSATGDFYLGAYNGTSSSYFDGLQDRYRISTGALDPVNFLTAPAVAGGNAITWTGGTDGNWDATTAGNWKLDADDSPILFTDGDDVTFDEDGATGLISITGTVQPDGITVSASSVDYTLSGGTLGGTGTLLKSGTSTLTFAGPVSRTGSTQIDGGILVIGDGATVGDAPAGVTTIATGASLVVSRSDTVDYSGSAQLKQIDGDGSVTIDGGGTVIVNPGTGIGFDEASSWSALSGGVTVIGGSELQTLRNGRTAMGSGPVTLGDGSSSGALSQYNGSWTWTNDIVLVGTDNAIRNRSSAAFARQLKLQGVISGSGGLTFEDPNSSMTDNQLGYILTGENTADGTITIDSGVPVRVGGVPGDTNVTQNGPDAAGSLGTAAIVNNGSLTFSRTDSHTVANTITGDGELFVGLDSDTPDQVVDLTGSATNTGDTTVRAGTLLINGLHGSQSPGPLSLLEVLPGATVGGGGQTASDINLEGTLAPGNSTGTFTTTNWIYLFGNSTYAWELTQWSGGIPGTDSDLLVADEIQIDLTATPLAPVTIAILPDSIGDFTESAMTFVIAQSGNGITGFDSDLFEIDDSAFATATGATGTWTIQQNGNDLELVYAPGAGLTGFALWIDGFYPGESDPLIIGTDADPDKDGIGNALEMLLGGNPTAPNDVALPDVSTTAGDLVLEFTRDDQAIGVLDVIVETSTDLSTWPVEDQITVGETSGPGVTVVDNGSTDLVTVTIPKAGASAKFARLRLVVP</sequence>
<accession>A0ABN6H099</accession>
<protein>
    <submittedName>
        <fullName evidence="2">LamG domain-containing protein</fullName>
    </submittedName>
</protein>
<name>A0ABN6H099_9BACT</name>
<keyword evidence="1" id="KW-0732">Signal</keyword>
<feature type="signal peptide" evidence="1">
    <location>
        <begin position="1"/>
        <end position="25"/>
    </location>
</feature>
<dbReference type="InterPro" id="IPR013320">
    <property type="entry name" value="ConA-like_dom_sf"/>
</dbReference>